<proteinExistence type="predicted"/>
<accession>A0ABR1J044</accession>
<reference evidence="2 3" key="1">
    <citation type="submission" date="2024-01" db="EMBL/GenBank/DDBJ databases">
        <title>A draft genome for the cacao thread blight pathogen Marasmiellus scandens.</title>
        <authorList>
            <person name="Baruah I.K."/>
            <person name="Leung J."/>
            <person name="Bukari Y."/>
            <person name="Amoako-Attah I."/>
            <person name="Meinhardt L.W."/>
            <person name="Bailey B.A."/>
            <person name="Cohen S.P."/>
        </authorList>
    </citation>
    <scope>NUCLEOTIDE SEQUENCE [LARGE SCALE GENOMIC DNA]</scope>
    <source>
        <strain evidence="2 3">GH-19</strain>
    </source>
</reference>
<dbReference type="EMBL" id="JBANRG010000046">
    <property type="protein sequence ID" value="KAK7445781.1"/>
    <property type="molecule type" value="Genomic_DNA"/>
</dbReference>
<organism evidence="2 3">
    <name type="scientific">Marasmiellus scandens</name>
    <dbReference type="NCBI Taxonomy" id="2682957"/>
    <lineage>
        <taxon>Eukaryota</taxon>
        <taxon>Fungi</taxon>
        <taxon>Dikarya</taxon>
        <taxon>Basidiomycota</taxon>
        <taxon>Agaricomycotina</taxon>
        <taxon>Agaricomycetes</taxon>
        <taxon>Agaricomycetidae</taxon>
        <taxon>Agaricales</taxon>
        <taxon>Marasmiineae</taxon>
        <taxon>Omphalotaceae</taxon>
        <taxon>Marasmiellus</taxon>
    </lineage>
</organism>
<dbReference type="PANTHER" id="PTHR33840:SF1">
    <property type="entry name" value="TLE1 PHOSPHOLIPASE DOMAIN-CONTAINING PROTEIN"/>
    <property type="match status" value="1"/>
</dbReference>
<sequence>MSTPKTPKTLLVFCDGTAQDGSTSDPNAGAPGARGQEATNVLRLAHSVLPYDKSGNRQIVFYQSGVGSESDFDGKQMSTNLVSQALGTAVASKIRDAYVFLAQNFEEGDDICLFGFSRGAYTARKLSGLIDAIGLLSRQNLTFFFEVWRALNDGDTPPTFPDTRFPTMKLVGVWDTVGSVFNQVDTLNIKDTSLPATVQVAIHAISLHENRQRFLPTLWTIPSGGLKPDQVLKQVWFAGAHSDVGGGYDRHELSDITLFWMAGEILDLVNLDLDFLRGWAQVRPDPWGTSQPHNAFVETNIALQPIIGHETRLEGGQLTPDAVFHQSVQFSPQKLDSPLFMTIMSNVQKHFGSAFQVQYAPLNSFEQSCKNDWGSGQLGDGHHGIETPDVMFLPKAILAGMQKARDTVEALPVVGGVLKTLGTIGKPTF</sequence>
<dbReference type="Proteomes" id="UP001498398">
    <property type="component" value="Unassembled WGS sequence"/>
</dbReference>
<dbReference type="Pfam" id="PF09994">
    <property type="entry name" value="T6SS_Tle1-like_cat"/>
    <property type="match status" value="1"/>
</dbReference>
<gene>
    <name evidence="2" type="ORF">VKT23_014777</name>
</gene>
<protein>
    <recommendedName>
        <fullName evidence="1">T6SS Phospholipase effector Tle1-like catalytic domain-containing protein</fullName>
    </recommendedName>
</protein>
<dbReference type="PANTHER" id="PTHR33840">
    <property type="match status" value="1"/>
</dbReference>
<name>A0ABR1J044_9AGAR</name>
<evidence type="ECO:0000259" key="1">
    <source>
        <dbReference type="Pfam" id="PF09994"/>
    </source>
</evidence>
<comment type="caution">
    <text evidence="2">The sequence shown here is derived from an EMBL/GenBank/DDBJ whole genome shotgun (WGS) entry which is preliminary data.</text>
</comment>
<evidence type="ECO:0000313" key="2">
    <source>
        <dbReference type="EMBL" id="KAK7445781.1"/>
    </source>
</evidence>
<dbReference type="InterPro" id="IPR018712">
    <property type="entry name" value="Tle1-like_cat"/>
</dbReference>
<evidence type="ECO:0000313" key="3">
    <source>
        <dbReference type="Proteomes" id="UP001498398"/>
    </source>
</evidence>
<keyword evidence="3" id="KW-1185">Reference proteome</keyword>
<feature type="domain" description="T6SS Phospholipase effector Tle1-like catalytic" evidence="1">
    <location>
        <begin position="8"/>
        <end position="263"/>
    </location>
</feature>